<reference evidence="2 3" key="1">
    <citation type="journal article" date="2000" name="Arch. Microbiol.">
        <title>Rhodobaca bogoriensis gen. nov. and sp. nov., an alkaliphilic purple nonsulfur bacterium from African Rift Valley soda lakes.</title>
        <authorList>
            <person name="Milford A.D."/>
            <person name="Achenbach L.A."/>
            <person name="Jung D.O."/>
            <person name="Madigan M.T."/>
        </authorList>
    </citation>
    <scope>NUCLEOTIDE SEQUENCE [LARGE SCALE GENOMIC DNA]</scope>
    <source>
        <strain evidence="2 3">2376</strain>
    </source>
</reference>
<dbReference type="EMBL" id="JACBXS010000002">
    <property type="protein sequence ID" value="NYS23697.1"/>
    <property type="molecule type" value="Genomic_DNA"/>
</dbReference>
<comment type="caution">
    <text evidence="2">The sequence shown here is derived from an EMBL/GenBank/DDBJ whole genome shotgun (WGS) entry which is preliminary data.</text>
</comment>
<sequence length="190" mass="21812">MHALFFEVRPLPGHLKHYFEHVDRLRPVLARHPGLVFLERYSALEDDQVLLSHQLWQDEDAIIGWRRDPEHRRSQTAGRKVHFQDYRIRVGERVLHHSTETDSDAPVQTATDRPHLVVLYADTPAQDPAFASFESVNTPGRFACLASLPNRQAAEALFDRVHTAPVLREAAAYAITRDYGMFERAEAPQQ</sequence>
<accession>A0A7Z0HWU9</accession>
<feature type="domain" description="ABM" evidence="1">
    <location>
        <begin position="1"/>
        <end position="75"/>
    </location>
</feature>
<dbReference type="PANTHER" id="PTHR37811">
    <property type="entry name" value="BLL5343 PROTEIN"/>
    <property type="match status" value="1"/>
</dbReference>
<dbReference type="PANTHER" id="PTHR37811:SF2">
    <property type="entry name" value="ABM DOMAIN-CONTAINING PROTEIN"/>
    <property type="match status" value="1"/>
</dbReference>
<dbReference type="Pfam" id="PF03992">
    <property type="entry name" value="ABM"/>
    <property type="match status" value="1"/>
</dbReference>
<dbReference type="GO" id="GO:0004497">
    <property type="term" value="F:monooxygenase activity"/>
    <property type="evidence" value="ECO:0007669"/>
    <property type="project" value="UniProtKB-KW"/>
</dbReference>
<dbReference type="InterPro" id="IPR052936">
    <property type="entry name" value="Jasmonate_Hydroxylase-like"/>
</dbReference>
<keyword evidence="2" id="KW-0503">Monooxygenase</keyword>
<keyword evidence="2" id="KW-0560">Oxidoreductase</keyword>
<dbReference type="RefSeq" id="WP_179904394.1">
    <property type="nucleotide sequence ID" value="NZ_JACBXS010000002.1"/>
</dbReference>
<dbReference type="Gene3D" id="3.30.70.100">
    <property type="match status" value="1"/>
</dbReference>
<dbReference type="InterPro" id="IPR007138">
    <property type="entry name" value="ABM_dom"/>
</dbReference>
<proteinExistence type="predicted"/>
<dbReference type="AlphaFoldDB" id="A0A7Z0HWU9"/>
<evidence type="ECO:0000313" key="2">
    <source>
        <dbReference type="EMBL" id="NYS23697.1"/>
    </source>
</evidence>
<evidence type="ECO:0000259" key="1">
    <source>
        <dbReference type="Pfam" id="PF03992"/>
    </source>
</evidence>
<protein>
    <submittedName>
        <fullName evidence="2">Antibiotic biosynthesis monooxygenase</fullName>
    </submittedName>
</protein>
<name>A0A7Z0HWU9_9RHOB</name>
<dbReference type="SUPFAM" id="SSF54909">
    <property type="entry name" value="Dimeric alpha+beta barrel"/>
    <property type="match status" value="1"/>
</dbReference>
<dbReference type="InterPro" id="IPR011008">
    <property type="entry name" value="Dimeric_a/b-barrel"/>
</dbReference>
<evidence type="ECO:0000313" key="3">
    <source>
        <dbReference type="Proteomes" id="UP000529417"/>
    </source>
</evidence>
<gene>
    <name evidence="2" type="ORF">HUK65_01735</name>
</gene>
<organism evidence="2 3">
    <name type="scientific">Rhabdonatronobacter sediminivivens</name>
    <dbReference type="NCBI Taxonomy" id="2743469"/>
    <lineage>
        <taxon>Bacteria</taxon>
        <taxon>Pseudomonadati</taxon>
        <taxon>Pseudomonadota</taxon>
        <taxon>Alphaproteobacteria</taxon>
        <taxon>Rhodobacterales</taxon>
        <taxon>Paracoccaceae</taxon>
        <taxon>Rhabdonatronobacter</taxon>
    </lineage>
</organism>
<dbReference type="Proteomes" id="UP000529417">
    <property type="component" value="Unassembled WGS sequence"/>
</dbReference>
<keyword evidence="3" id="KW-1185">Reference proteome</keyword>